<proteinExistence type="predicted"/>
<feature type="region of interest" description="Disordered" evidence="1">
    <location>
        <begin position="258"/>
        <end position="293"/>
    </location>
</feature>
<evidence type="ECO:0000256" key="1">
    <source>
        <dbReference type="SAM" id="MobiDB-lite"/>
    </source>
</evidence>
<dbReference type="InterPro" id="IPR011856">
    <property type="entry name" value="tRNA_endonuc-like_dom_sf"/>
</dbReference>
<evidence type="ECO:0000313" key="2">
    <source>
        <dbReference type="EMBL" id="XBH17635.1"/>
    </source>
</evidence>
<dbReference type="Gene3D" id="3.40.1350.10">
    <property type="match status" value="1"/>
</dbReference>
<dbReference type="RefSeq" id="WP_348262859.1">
    <property type="nucleotide sequence ID" value="NZ_CP121196.1"/>
</dbReference>
<dbReference type="GO" id="GO:0003676">
    <property type="term" value="F:nucleic acid binding"/>
    <property type="evidence" value="ECO:0007669"/>
    <property type="project" value="InterPro"/>
</dbReference>
<protein>
    <recommendedName>
        <fullName evidence="3">Restriction endonuclease</fullName>
    </recommendedName>
</protein>
<accession>A0AAU7DJ22</accession>
<organism evidence="2">
    <name type="scientific">Telmatobacter sp. DSM 110680</name>
    <dbReference type="NCBI Taxonomy" id="3036704"/>
    <lineage>
        <taxon>Bacteria</taxon>
        <taxon>Pseudomonadati</taxon>
        <taxon>Acidobacteriota</taxon>
        <taxon>Terriglobia</taxon>
        <taxon>Terriglobales</taxon>
        <taxon>Acidobacteriaceae</taxon>
        <taxon>Telmatobacter</taxon>
    </lineage>
</organism>
<dbReference type="AlphaFoldDB" id="A0AAU7DJ22"/>
<reference evidence="2" key="1">
    <citation type="submission" date="2023-03" db="EMBL/GenBank/DDBJ databases">
        <title>Edaphobacter sp.</title>
        <authorList>
            <person name="Huber K.J."/>
            <person name="Papendorf J."/>
            <person name="Pilke C."/>
            <person name="Bunk B."/>
            <person name="Sproeer C."/>
            <person name="Pester M."/>
        </authorList>
    </citation>
    <scope>NUCLEOTIDE SEQUENCE</scope>
    <source>
        <strain evidence="2">DSM 110680</strain>
    </source>
</reference>
<gene>
    <name evidence="2" type="ORF">P8935_24090</name>
</gene>
<evidence type="ECO:0008006" key="3">
    <source>
        <dbReference type="Google" id="ProtNLM"/>
    </source>
</evidence>
<sequence length="293" mass="33403">MTQKVDEVLRVLETLSDSEAQEVARYLRKRLLAHPLESKWNTQWELILDAIARSEDISQRGLRGLIAEAAFESRVVASLVGWKQVPVVGERPYDFKLESTTVANLAVTIQVKLQRMEKGIPLLASNSLRCYPDDFFIVEVQKTRNGEDGEGKTRPYRFGEFDILAVSMHPSTADWSKFMYTVGNWLLPRAKAGEEKQIKVLQPVSGVPDDVWTDNLSVCIGWFLGKEKRTVFDVASAQTKYRDLMKELRDKREAEKKILRDRERAEKAEKKAQAKKEGLSKSLSPTLFDGLKE</sequence>
<dbReference type="EMBL" id="CP121196">
    <property type="protein sequence ID" value="XBH17635.1"/>
    <property type="molecule type" value="Genomic_DNA"/>
</dbReference>
<feature type="compositionally biased region" description="Basic and acidic residues" evidence="1">
    <location>
        <begin position="258"/>
        <end position="279"/>
    </location>
</feature>
<name>A0AAU7DJ22_9BACT</name>